<sequence length="301" mass="32626">MNLSMRQIRAFLFVAHAGSFTRAAERAHMTQAGLSILVREVERQLGARLFDRTTRAVQLTDAGRRFALVAESVLQQLDHATAEVDALGQLSRQQLRIAATPLVSAHLLPQLLARFRAQHPGVRLQLLDSDLPSVQAMVESGEADLGLGFFFKVASGLVRRHVADFPLMKVSPAAQVPGALGRATWASLKGAALIALPSDNPIQRAIDTHLHKIGVARDTAASLSVSFLATQISMVEAGFGQAVMPTFAVAACRRHRVQMEVLGSPQLKLGFYRVARRGVAETEAMQAFDEAIAQHLPSMSR</sequence>
<dbReference type="Pfam" id="PF03466">
    <property type="entry name" value="LysR_substrate"/>
    <property type="match status" value="1"/>
</dbReference>
<dbReference type="InterPro" id="IPR005119">
    <property type="entry name" value="LysR_subst-bd"/>
</dbReference>
<feature type="domain" description="HTH lysR-type" evidence="5">
    <location>
        <begin position="1"/>
        <end position="60"/>
    </location>
</feature>
<evidence type="ECO:0000256" key="3">
    <source>
        <dbReference type="ARBA" id="ARBA00023125"/>
    </source>
</evidence>
<accession>A0ABQ3FYM3</accession>
<comment type="caution">
    <text evidence="6">The sequence shown here is derived from an EMBL/GenBank/DDBJ whole genome shotgun (WGS) entry which is preliminary data.</text>
</comment>
<keyword evidence="3" id="KW-0238">DNA-binding</keyword>
<dbReference type="SUPFAM" id="SSF53850">
    <property type="entry name" value="Periplasmic binding protein-like II"/>
    <property type="match status" value="1"/>
</dbReference>
<dbReference type="PROSITE" id="PS50931">
    <property type="entry name" value="HTH_LYSR"/>
    <property type="match status" value="1"/>
</dbReference>
<evidence type="ECO:0000256" key="4">
    <source>
        <dbReference type="ARBA" id="ARBA00023163"/>
    </source>
</evidence>
<comment type="similarity">
    <text evidence="1">Belongs to the LysR transcriptional regulatory family.</text>
</comment>
<dbReference type="InterPro" id="IPR050950">
    <property type="entry name" value="HTH-type_LysR_regulators"/>
</dbReference>
<dbReference type="InterPro" id="IPR036390">
    <property type="entry name" value="WH_DNA-bd_sf"/>
</dbReference>
<dbReference type="Gene3D" id="3.40.190.290">
    <property type="match status" value="1"/>
</dbReference>
<evidence type="ECO:0000259" key="5">
    <source>
        <dbReference type="PROSITE" id="PS50931"/>
    </source>
</evidence>
<dbReference type="PANTHER" id="PTHR30419">
    <property type="entry name" value="HTH-TYPE TRANSCRIPTIONAL REGULATOR YBHD"/>
    <property type="match status" value="1"/>
</dbReference>
<dbReference type="InterPro" id="IPR000847">
    <property type="entry name" value="LysR_HTH_N"/>
</dbReference>
<gene>
    <name evidence="6" type="ORF">GCM10007320_15580</name>
</gene>
<protein>
    <submittedName>
        <fullName evidence="6">LysR family transcriptional regulator</fullName>
    </submittedName>
</protein>
<dbReference type="PRINTS" id="PR00039">
    <property type="entry name" value="HTHLYSR"/>
</dbReference>
<keyword evidence="7" id="KW-1185">Reference proteome</keyword>
<dbReference type="Proteomes" id="UP000626210">
    <property type="component" value="Unassembled WGS sequence"/>
</dbReference>
<evidence type="ECO:0000313" key="6">
    <source>
        <dbReference type="EMBL" id="GHC76385.1"/>
    </source>
</evidence>
<evidence type="ECO:0000256" key="1">
    <source>
        <dbReference type="ARBA" id="ARBA00009437"/>
    </source>
</evidence>
<organism evidence="6 7">
    <name type="scientific">Pseudorhodoferax aquiterrae</name>
    <dbReference type="NCBI Taxonomy" id="747304"/>
    <lineage>
        <taxon>Bacteria</taxon>
        <taxon>Pseudomonadati</taxon>
        <taxon>Pseudomonadota</taxon>
        <taxon>Betaproteobacteria</taxon>
        <taxon>Burkholderiales</taxon>
        <taxon>Comamonadaceae</taxon>
    </lineage>
</organism>
<name>A0ABQ3FYM3_9BURK</name>
<dbReference type="Gene3D" id="1.10.10.10">
    <property type="entry name" value="Winged helix-like DNA-binding domain superfamily/Winged helix DNA-binding domain"/>
    <property type="match status" value="1"/>
</dbReference>
<dbReference type="EMBL" id="BMYK01000003">
    <property type="protein sequence ID" value="GHC76385.1"/>
    <property type="molecule type" value="Genomic_DNA"/>
</dbReference>
<evidence type="ECO:0000313" key="7">
    <source>
        <dbReference type="Proteomes" id="UP000626210"/>
    </source>
</evidence>
<dbReference type="RefSeq" id="WP_189686378.1">
    <property type="nucleotide sequence ID" value="NZ_BMYK01000003.1"/>
</dbReference>
<dbReference type="InterPro" id="IPR036388">
    <property type="entry name" value="WH-like_DNA-bd_sf"/>
</dbReference>
<dbReference type="SUPFAM" id="SSF46785">
    <property type="entry name" value="Winged helix' DNA-binding domain"/>
    <property type="match status" value="1"/>
</dbReference>
<keyword evidence="4" id="KW-0804">Transcription</keyword>
<evidence type="ECO:0000256" key="2">
    <source>
        <dbReference type="ARBA" id="ARBA00023015"/>
    </source>
</evidence>
<keyword evidence="2" id="KW-0805">Transcription regulation</keyword>
<dbReference type="Pfam" id="PF00126">
    <property type="entry name" value="HTH_1"/>
    <property type="match status" value="1"/>
</dbReference>
<reference evidence="7" key="1">
    <citation type="journal article" date="2019" name="Int. J. Syst. Evol. Microbiol.">
        <title>The Global Catalogue of Microorganisms (GCM) 10K type strain sequencing project: providing services to taxonomists for standard genome sequencing and annotation.</title>
        <authorList>
            <consortium name="The Broad Institute Genomics Platform"/>
            <consortium name="The Broad Institute Genome Sequencing Center for Infectious Disease"/>
            <person name="Wu L."/>
            <person name="Ma J."/>
        </authorList>
    </citation>
    <scope>NUCLEOTIDE SEQUENCE [LARGE SCALE GENOMIC DNA]</scope>
    <source>
        <strain evidence="7">KCTC 23314</strain>
    </source>
</reference>
<proteinExistence type="inferred from homology"/>
<dbReference type="PANTHER" id="PTHR30419:SF8">
    <property type="entry name" value="NITROGEN ASSIMILATION TRANSCRIPTIONAL ACTIVATOR-RELATED"/>
    <property type="match status" value="1"/>
</dbReference>